<evidence type="ECO:0000313" key="2">
    <source>
        <dbReference type="EMBL" id="EPQ29674.1"/>
    </source>
</evidence>
<feature type="compositionally biased region" description="Basic and acidic residues" evidence="1">
    <location>
        <begin position="376"/>
        <end position="386"/>
    </location>
</feature>
<evidence type="ECO:0000313" key="3">
    <source>
        <dbReference type="Proteomes" id="UP000053664"/>
    </source>
</evidence>
<feature type="region of interest" description="Disordered" evidence="1">
    <location>
        <begin position="1"/>
        <end position="386"/>
    </location>
</feature>
<evidence type="ECO:0000256" key="1">
    <source>
        <dbReference type="SAM" id="MobiDB-lite"/>
    </source>
</evidence>
<feature type="compositionally biased region" description="Low complexity" evidence="1">
    <location>
        <begin position="204"/>
        <end position="214"/>
    </location>
</feature>
<name>A0A061HB37_9BASI</name>
<feature type="compositionally biased region" description="Basic and acidic residues" evidence="1">
    <location>
        <begin position="281"/>
        <end position="293"/>
    </location>
</feature>
<feature type="compositionally biased region" description="Low complexity" evidence="1">
    <location>
        <begin position="102"/>
        <end position="114"/>
    </location>
</feature>
<proteinExistence type="predicted"/>
<feature type="compositionally biased region" description="Polar residues" evidence="1">
    <location>
        <begin position="1044"/>
        <end position="1068"/>
    </location>
</feature>
<feature type="compositionally biased region" description="Polar residues" evidence="1">
    <location>
        <begin position="1"/>
        <end position="20"/>
    </location>
</feature>
<accession>A0A061HB37</accession>
<sequence>MRPTSSSAPPNGHDGTSTWYQHAPPRPPQSHRQPSPNSPQLTPNFNGHAPPHAIQAGPSRPWLGPNPTPSSGSRPQRFVAPPAIQQPHHTTLPARPQQNGYQLQAPGMQQQAQQNHPSLPPFQQRASLSFPAPMVSSPLPALPQGDRLPNPYESLQPSSSPSQWSGTFGAAHEGDYGRHASSRRQSSGFSAHSERAQNIPLPTTPSAHAASLSPSPMPPQRFGSGSSASESAIGRSGRQSSATSATSPQTNSIQQEHEFDDCPGCRAELDEALAASMASARLDEERRKQREASEMENLYAISASEQDARRRRAEEERTMLEKAVEDSKREAELLSKARAEEEARILEESRQAAQRESEKAAAEDQMQIEVALRASQAEERKRAEALEQELEAERAAIAESMRQQEEEWRRRESEERSLIAFFEHQSRRRESDATCEGSSRMAANEGVQDDLEDSEAEFWRFTGHNEAYDLAKKMEQQAAASSQSAPSEPSRARPSIRRPLPPVPGQAPLATAGAPALPTSPAMPADADDPVPFSIIPLDAPPPYEAAAAADTSFAHKPGASGRGISDKMTQSATPSSTACRTELSYLQSPSAYDFDPNLRDEAPSPVDSFAGPSPAHTASNSRVSSPAVEAALDFSRMTGLPVGGRDRRHSSVSINRHEREALSTPPQPPPKQADSTATPSVAAGIVASALEASPAHESPASPQRTSTGAAPLVASPSPQQQSQASRGKKAIAGVDFGFASQPFATQLEKVHEPGEGETAAKYYFPNALQLTSVTAPRAVGTGSAGNRSPAVVGTRGPYFVVRAHSWKSLLRALAWYGNTRIEAGPEEVADAASAATSHDRSRAKCFLRVEIEFVTPTKAEMGYGVGDYARYAQNTGLMPRTGPNKPPAHVSICMSLVPSPAAARAFHQSAAYRAAQSESKRLDAFYAGRGSARRLIYLPRQPPSLPLPMVKLAQHLHLAHTFSAACPTSSHTARHSPRDLHHAIERHDEGFIKKQKALASAGALLASGSGSGGTNNTASSLSLTTTKTNQSFASSMFHRPSVDTTATTAEGHSSTFEPGPSNGNESHVNLMDSEHEDEVDFNNLALEDGGIEQVEAMGKRARLKAKMKRKLGKRQGDGNVVDEDLATWITPFDVDEHD</sequence>
<dbReference type="eggNOG" id="ENOG502RDBC">
    <property type="taxonomic scope" value="Eukaryota"/>
</dbReference>
<feature type="compositionally biased region" description="Low complexity" evidence="1">
    <location>
        <begin position="223"/>
        <end position="247"/>
    </location>
</feature>
<dbReference type="AlphaFoldDB" id="A0A061HB37"/>
<feature type="compositionally biased region" description="Low complexity" evidence="1">
    <location>
        <begin position="478"/>
        <end position="493"/>
    </location>
</feature>
<dbReference type="GeneID" id="19317007"/>
<dbReference type="KEGG" id="pfp:PFL1_02894"/>
<feature type="compositionally biased region" description="Low complexity" evidence="1">
    <location>
        <begin position="710"/>
        <end position="726"/>
    </location>
</feature>
<dbReference type="EMBL" id="KE361630">
    <property type="protein sequence ID" value="EPQ29674.1"/>
    <property type="molecule type" value="Genomic_DNA"/>
</dbReference>
<dbReference type="HOGENOM" id="CLU_290558_0_0_1"/>
<organism evidence="2 3">
    <name type="scientific">Pseudozyma flocculosa PF-1</name>
    <dbReference type="NCBI Taxonomy" id="1277687"/>
    <lineage>
        <taxon>Eukaryota</taxon>
        <taxon>Fungi</taxon>
        <taxon>Dikarya</taxon>
        <taxon>Basidiomycota</taxon>
        <taxon>Ustilaginomycotina</taxon>
        <taxon>Ustilaginomycetes</taxon>
        <taxon>Ustilaginales</taxon>
        <taxon>Ustilaginaceae</taxon>
        <taxon>Pseudozyma</taxon>
    </lineage>
</organism>
<dbReference type="OrthoDB" id="2529379at2759"/>
<protein>
    <submittedName>
        <fullName evidence="2">Uncharacterized protein</fullName>
    </submittedName>
</protein>
<dbReference type="RefSeq" id="XP_007878598.1">
    <property type="nucleotide sequence ID" value="XM_007880407.1"/>
</dbReference>
<gene>
    <name evidence="2" type="ORF">PFL1_02894</name>
</gene>
<feature type="compositionally biased region" description="Low complexity" evidence="1">
    <location>
        <begin position="154"/>
        <end position="165"/>
    </location>
</feature>
<feature type="compositionally biased region" description="Low complexity" evidence="1">
    <location>
        <begin position="30"/>
        <end position="40"/>
    </location>
</feature>
<feature type="region of interest" description="Disordered" evidence="1">
    <location>
        <begin position="397"/>
        <end position="416"/>
    </location>
</feature>
<feature type="region of interest" description="Disordered" evidence="1">
    <location>
        <begin position="692"/>
        <end position="730"/>
    </location>
</feature>
<reference evidence="2 3" key="1">
    <citation type="journal article" date="2013" name="Plant Cell">
        <title>The transition from a phytopathogenic smut ancestor to an anamorphic biocontrol agent deciphered by comparative whole-genome analysis.</title>
        <authorList>
            <person name="Lefebvre F."/>
            <person name="Joly D.L."/>
            <person name="Labbe C."/>
            <person name="Teichmann B."/>
            <person name="Linning R."/>
            <person name="Belzile F."/>
            <person name="Bakkeren G."/>
            <person name="Belanger R.R."/>
        </authorList>
    </citation>
    <scope>NUCLEOTIDE SEQUENCE [LARGE SCALE GENOMIC DNA]</scope>
    <source>
        <strain evidence="2 3">PF-1</strain>
    </source>
</reference>
<feature type="compositionally biased region" description="Polar residues" evidence="1">
    <location>
        <begin position="568"/>
        <end position="591"/>
    </location>
</feature>
<dbReference type="Proteomes" id="UP000053664">
    <property type="component" value="Unassembled WGS sequence"/>
</dbReference>
<feature type="region of interest" description="Disordered" evidence="1">
    <location>
        <begin position="470"/>
        <end position="679"/>
    </location>
</feature>
<feature type="compositionally biased region" description="Low complexity" evidence="1">
    <location>
        <begin position="506"/>
        <end position="525"/>
    </location>
</feature>
<feature type="region of interest" description="Disordered" evidence="1">
    <location>
        <begin position="1044"/>
        <end position="1069"/>
    </location>
</feature>
<feature type="compositionally biased region" description="Basic and acidic residues" evidence="1">
    <location>
        <begin position="306"/>
        <end position="362"/>
    </location>
</feature>
<feature type="region of interest" description="Disordered" evidence="1">
    <location>
        <begin position="423"/>
        <end position="454"/>
    </location>
</feature>